<protein>
    <recommendedName>
        <fullName evidence="3">HTH CENPB-type domain-containing protein</fullName>
    </recommendedName>
</protein>
<feature type="compositionally biased region" description="Basic and acidic residues" evidence="2">
    <location>
        <begin position="295"/>
        <end position="310"/>
    </location>
</feature>
<gene>
    <name evidence="4" type="ORF">SARC_04159</name>
</gene>
<feature type="region of interest" description="Disordered" evidence="2">
    <location>
        <begin position="573"/>
        <end position="646"/>
    </location>
</feature>
<feature type="compositionally biased region" description="Basic and acidic residues" evidence="2">
    <location>
        <begin position="384"/>
        <end position="394"/>
    </location>
</feature>
<dbReference type="Gene3D" id="1.10.10.60">
    <property type="entry name" value="Homeodomain-like"/>
    <property type="match status" value="1"/>
</dbReference>
<sequence length="1480" mass="167745">MADGNELDSLMNLNANEHDDDIPLSPLDGSDNGLGPTDDQDESSLPLPPGFPGLLHGHQPQGGVETEIDMQFRDLDYISQQSYDVGPAYDEDAMRLQVQVEGGQGQHIEHQSSHPQGQPLDIEHAHTYHEQQDHSHELQAQVHEIDQHMTTDLEGHQHGHDEHRQQHQHQQHQHQQRHDQHQHQHQHHEHMQHDQLSHQAEHAEHMQQDQHTHLPQDVHTLNSHMLRDESMQQSFGDLGSKAPVISEMHAQSELGGDQTQQAQQFQQHQTITQLQYSQAHTHEYHQQHQQQLQIQHEHLDQQQGREREMQSEIDMYQAQQTDPQGQQRQQQQQPQYAHEQRKEEQKQQQQQVESYQQHQAPNHHVEHQQQHDQQQGQPSLHQHQQHEQQHDQQHQQHNHLSQQQQIQLAQEALQLTVQNEGRIESFVQLTAHEHSQDLGVGGSTGAQYDSAALQDHSDATELIRKTQMQHMGSMHDQLLNFALPNTVESSGQQINHQHAAQAHLNEPALSAPGSNLELMPSLHASHNNVVQPPLEPMDSNASDIFDVGVGMSASAADHRPQDLSNQSVIQNSQLNRDQQQQQQQHQQQQGGYQEHDTLAHSQQPPDLQAQVHAQGPSQGLPHAQIQPQPNVHLQHPGPAPSHSASSVVVYDTATSVNPDFQAQSLLGDSYNQQAMEQHSHLQHPLQHQSMQFLPIAMPPPAPPVKPRAPKKKYVSLTMSQKQQLIADAEAQGFVVGSEISKQMCNQKELSQKYNVSAKTVFRALNQAGSIIIRSNTGKGTSRRQRRGKWPQLDAYMAEWVVQRRAKQPVVRISLNSIQNEAADYARLHGIDKFSASHGWVEGFKNRMGMKDLFSSDPQPYPQIPPATPAVPRANADNRQLALIAADATAHPSTAESQTSFVGTDAHASAHTHLLAFQQQAPYDYTQQQQQQPQAPLSYNQDGLENENNLQGLGSAQQSAPPQDQPHQYGQPHEPPEQYAHMQSYPTQQQYVQSPLEQPPQYTRAHMQTDETQPYVQPKSEHIQQLTQAPLEQPDQYRPPQTGETPQQQPPQSDPTPQSTSHPTTETQYTGPTSEGTQQYTQSHTDHTAQYVQAPSQQDSQPLSNDMLHQQQSTNLQQTQEGPQEEQHSQEGLQQTQYHTPLASDFYSAHDLRHQYTSPQMAEGAQPQDNYQAHDVPRQSMCTPDNAIESTMEVQQTLPNSQHEHHTPITERANFTLPDHQGKQSTYGVVNSAELESQMHNEVPATQVNEPLNTQQLPHLSHDQPHAEQLYYFVQAQPLTQQQEDHSQDKHLQQTDGQRGHEESMGQSDLQYDHLEHGRQQEQKLQEHYMAQQNGQVQEQSNITGQLLLQEEAGTAHSPQIEQQPEHRSPDQHCPDESQQEQLHNEFEFEARDHLQRVQGQESLQYTSDEPQYSAFADSHQDVSHLIDLHDQVTSLSGHSDDRNGMSEQQDQALRTPREPELSTPPLRQDYSLALALDGPV</sequence>
<organism evidence="4 5">
    <name type="scientific">Sphaeroforma arctica JP610</name>
    <dbReference type="NCBI Taxonomy" id="667725"/>
    <lineage>
        <taxon>Eukaryota</taxon>
        <taxon>Ichthyosporea</taxon>
        <taxon>Ichthyophonida</taxon>
        <taxon>Sphaeroforma</taxon>
    </lineage>
</organism>
<keyword evidence="1" id="KW-0238">DNA-binding</keyword>
<feature type="region of interest" description="Disordered" evidence="2">
    <location>
        <begin position="1032"/>
        <end position="1133"/>
    </location>
</feature>
<feature type="compositionally biased region" description="Polar residues" evidence="2">
    <location>
        <begin position="936"/>
        <end position="953"/>
    </location>
</feature>
<feature type="compositionally biased region" description="Low complexity" evidence="2">
    <location>
        <begin position="347"/>
        <end position="359"/>
    </location>
</feature>
<feature type="compositionally biased region" description="Basic and acidic residues" evidence="2">
    <location>
        <begin position="189"/>
        <end position="213"/>
    </location>
</feature>
<feature type="compositionally biased region" description="Basic and acidic residues" evidence="2">
    <location>
        <begin position="154"/>
        <end position="165"/>
    </location>
</feature>
<feature type="compositionally biased region" description="Low complexity" evidence="2">
    <location>
        <begin position="1054"/>
        <end position="1067"/>
    </location>
</feature>
<feature type="compositionally biased region" description="Low complexity" evidence="2">
    <location>
        <begin position="317"/>
        <end position="335"/>
    </location>
</feature>
<feature type="compositionally biased region" description="Basic residues" evidence="2">
    <location>
        <begin position="166"/>
        <end position="175"/>
    </location>
</feature>
<feature type="compositionally biased region" description="Basic and acidic residues" evidence="2">
    <location>
        <begin position="1282"/>
        <end position="1303"/>
    </location>
</feature>
<evidence type="ECO:0000313" key="5">
    <source>
        <dbReference type="Proteomes" id="UP000054560"/>
    </source>
</evidence>
<evidence type="ECO:0000256" key="1">
    <source>
        <dbReference type="ARBA" id="ARBA00023125"/>
    </source>
</evidence>
<evidence type="ECO:0000313" key="4">
    <source>
        <dbReference type="EMBL" id="KNC83601.1"/>
    </source>
</evidence>
<feature type="region of interest" description="Disordered" evidence="2">
    <location>
        <begin position="273"/>
        <end position="405"/>
    </location>
</feature>
<feature type="region of interest" description="Disordered" evidence="2">
    <location>
        <begin position="154"/>
        <end position="213"/>
    </location>
</feature>
<dbReference type="SMART" id="SM00674">
    <property type="entry name" value="CENPB"/>
    <property type="match status" value="1"/>
</dbReference>
<feature type="domain" description="HTH CENPB-type" evidence="3">
    <location>
        <begin position="780"/>
        <end position="853"/>
    </location>
</feature>
<dbReference type="EMBL" id="KQ241821">
    <property type="protein sequence ID" value="KNC83601.1"/>
    <property type="molecule type" value="Genomic_DNA"/>
</dbReference>
<dbReference type="InterPro" id="IPR009057">
    <property type="entry name" value="Homeodomain-like_sf"/>
</dbReference>
<keyword evidence="5" id="KW-1185">Reference proteome</keyword>
<feature type="region of interest" description="Disordered" evidence="2">
    <location>
        <begin position="1352"/>
        <end position="1380"/>
    </location>
</feature>
<feature type="compositionally biased region" description="Low complexity" evidence="2">
    <location>
        <begin position="371"/>
        <end position="382"/>
    </location>
</feature>
<feature type="compositionally biased region" description="Low complexity" evidence="2">
    <location>
        <begin position="578"/>
        <end position="589"/>
    </location>
</feature>
<feature type="compositionally biased region" description="Low complexity" evidence="2">
    <location>
        <begin position="954"/>
        <end position="967"/>
    </location>
</feature>
<feature type="compositionally biased region" description="Low complexity" evidence="2">
    <location>
        <begin position="923"/>
        <end position="935"/>
    </location>
</feature>
<dbReference type="RefSeq" id="XP_014157503.1">
    <property type="nucleotide sequence ID" value="XM_014302028.1"/>
</dbReference>
<dbReference type="Pfam" id="PF03221">
    <property type="entry name" value="HTH_Tnp_Tc5"/>
    <property type="match status" value="1"/>
</dbReference>
<proteinExistence type="predicted"/>
<name>A0A0L0G470_9EUKA</name>
<dbReference type="SUPFAM" id="SSF46689">
    <property type="entry name" value="Homeodomain-like"/>
    <property type="match status" value="1"/>
</dbReference>
<reference evidence="4 5" key="1">
    <citation type="submission" date="2011-02" db="EMBL/GenBank/DDBJ databases">
        <title>The Genome Sequence of Sphaeroforma arctica JP610.</title>
        <authorList>
            <consortium name="The Broad Institute Genome Sequencing Platform"/>
            <person name="Russ C."/>
            <person name="Cuomo C."/>
            <person name="Young S.K."/>
            <person name="Zeng Q."/>
            <person name="Gargeya S."/>
            <person name="Alvarado L."/>
            <person name="Berlin A."/>
            <person name="Chapman S.B."/>
            <person name="Chen Z."/>
            <person name="Freedman E."/>
            <person name="Gellesch M."/>
            <person name="Goldberg J."/>
            <person name="Griggs A."/>
            <person name="Gujja S."/>
            <person name="Heilman E."/>
            <person name="Heiman D."/>
            <person name="Howarth C."/>
            <person name="Mehta T."/>
            <person name="Neiman D."/>
            <person name="Pearson M."/>
            <person name="Roberts A."/>
            <person name="Saif S."/>
            <person name="Shea T."/>
            <person name="Shenoy N."/>
            <person name="Sisk P."/>
            <person name="Stolte C."/>
            <person name="Sykes S."/>
            <person name="White J."/>
            <person name="Yandava C."/>
            <person name="Burger G."/>
            <person name="Gray M.W."/>
            <person name="Holland P.W.H."/>
            <person name="King N."/>
            <person name="Lang F.B.F."/>
            <person name="Roger A.J."/>
            <person name="Ruiz-Trillo I."/>
            <person name="Haas B."/>
            <person name="Nusbaum C."/>
            <person name="Birren B."/>
        </authorList>
    </citation>
    <scope>NUCLEOTIDE SEQUENCE [LARGE SCALE GENOMIC DNA]</scope>
    <source>
        <strain evidence="4 5">JP610</strain>
    </source>
</reference>
<dbReference type="GeneID" id="25904663"/>
<dbReference type="OrthoDB" id="10047893at2759"/>
<accession>A0A0L0G470</accession>
<dbReference type="GO" id="GO:0003677">
    <property type="term" value="F:DNA binding"/>
    <property type="evidence" value="ECO:0007669"/>
    <property type="project" value="UniProtKB-KW"/>
</dbReference>
<feature type="compositionally biased region" description="Basic and acidic residues" evidence="2">
    <location>
        <begin position="1363"/>
        <end position="1375"/>
    </location>
</feature>
<feature type="compositionally biased region" description="Polar residues" evidence="2">
    <location>
        <begin position="1068"/>
        <end position="1108"/>
    </location>
</feature>
<dbReference type="PROSITE" id="PS51253">
    <property type="entry name" value="HTH_CENPB"/>
    <property type="match status" value="1"/>
</dbReference>
<dbReference type="Proteomes" id="UP000054560">
    <property type="component" value="Unassembled WGS sequence"/>
</dbReference>
<feature type="region of interest" description="Disordered" evidence="2">
    <location>
        <begin position="1"/>
        <end position="62"/>
    </location>
</feature>
<evidence type="ECO:0000256" key="2">
    <source>
        <dbReference type="SAM" id="MobiDB-lite"/>
    </source>
</evidence>
<evidence type="ECO:0000259" key="3">
    <source>
        <dbReference type="PROSITE" id="PS51253"/>
    </source>
</evidence>
<feature type="region of interest" description="Disordered" evidence="2">
    <location>
        <begin position="1279"/>
        <end position="1306"/>
    </location>
</feature>
<feature type="region of interest" description="Disordered" evidence="2">
    <location>
        <begin position="1434"/>
        <end position="1480"/>
    </location>
</feature>
<dbReference type="InterPro" id="IPR006600">
    <property type="entry name" value="HTH_CenpB_DNA-bd_dom"/>
</dbReference>
<feature type="region of interest" description="Disordered" evidence="2">
    <location>
        <begin position="923"/>
        <end position="978"/>
    </location>
</feature>
<feature type="compositionally biased region" description="Low complexity" evidence="2">
    <location>
        <begin position="1109"/>
        <end position="1119"/>
    </location>
</feature>